<organism evidence="2 3">
    <name type="scientific">Eutrema salsugineum</name>
    <name type="common">Saltwater cress</name>
    <name type="synonym">Sisymbrium salsugineum</name>
    <dbReference type="NCBI Taxonomy" id="72664"/>
    <lineage>
        <taxon>Eukaryota</taxon>
        <taxon>Viridiplantae</taxon>
        <taxon>Streptophyta</taxon>
        <taxon>Embryophyta</taxon>
        <taxon>Tracheophyta</taxon>
        <taxon>Spermatophyta</taxon>
        <taxon>Magnoliopsida</taxon>
        <taxon>eudicotyledons</taxon>
        <taxon>Gunneridae</taxon>
        <taxon>Pentapetalae</taxon>
        <taxon>rosids</taxon>
        <taxon>malvids</taxon>
        <taxon>Brassicales</taxon>
        <taxon>Brassicaceae</taxon>
        <taxon>Eutremeae</taxon>
        <taxon>Eutrema</taxon>
    </lineage>
</organism>
<dbReference type="EMBL" id="KI517537">
    <property type="protein sequence ID" value="ESQ38098.1"/>
    <property type="molecule type" value="Genomic_DNA"/>
</dbReference>
<proteinExistence type="predicted"/>
<reference evidence="2 3" key="1">
    <citation type="journal article" date="2013" name="Front. Plant Sci.">
        <title>The Reference Genome of the Halophytic Plant Eutrema salsugineum.</title>
        <authorList>
            <person name="Yang R."/>
            <person name="Jarvis D.E."/>
            <person name="Chen H."/>
            <person name="Beilstein M.A."/>
            <person name="Grimwood J."/>
            <person name="Jenkins J."/>
            <person name="Shu S."/>
            <person name="Prochnik S."/>
            <person name="Xin M."/>
            <person name="Ma C."/>
            <person name="Schmutz J."/>
            <person name="Wing R.A."/>
            <person name="Mitchell-Olds T."/>
            <person name="Schumaker K.S."/>
            <person name="Wang X."/>
        </authorList>
    </citation>
    <scope>NUCLEOTIDE SEQUENCE [LARGE SCALE GENOMIC DNA]</scope>
</reference>
<evidence type="ECO:0000313" key="3">
    <source>
        <dbReference type="Proteomes" id="UP000030689"/>
    </source>
</evidence>
<name>V4LEB5_EUTSA</name>
<dbReference type="AlphaFoldDB" id="V4LEB5"/>
<feature type="region of interest" description="Disordered" evidence="1">
    <location>
        <begin position="1"/>
        <end position="37"/>
    </location>
</feature>
<dbReference type="OMA" id="HRDIMED"/>
<protein>
    <submittedName>
        <fullName evidence="2">Uncharacterized protein</fullName>
    </submittedName>
</protein>
<dbReference type="Proteomes" id="UP000030689">
    <property type="component" value="Unassembled WGS sequence"/>
</dbReference>
<dbReference type="KEGG" id="eus:EUTSA_v10029085mg"/>
<accession>V4LEB5</accession>
<gene>
    <name evidence="2" type="ORF">EUTSA_v10029085mg</name>
</gene>
<dbReference type="Gramene" id="ESQ38098">
    <property type="protein sequence ID" value="ESQ38098"/>
    <property type="gene ID" value="EUTSA_v10029085mg"/>
</dbReference>
<dbReference type="OrthoDB" id="1103679at2759"/>
<sequence length="104" mass="12382">MFFSSSSLMEVDKEEIPEMQNPFQSEEDEEETSLGKRKISSIVKTEDEREVKRIAFFSQEPPVIEDDEEDMDMIEDYQEREVHRDIMEDNVPEEECVVDFEGFF</sequence>
<evidence type="ECO:0000256" key="1">
    <source>
        <dbReference type="SAM" id="MobiDB-lite"/>
    </source>
</evidence>
<keyword evidence="3" id="KW-1185">Reference proteome</keyword>
<evidence type="ECO:0000313" key="2">
    <source>
        <dbReference type="EMBL" id="ESQ38098.1"/>
    </source>
</evidence>